<proteinExistence type="inferred from homology"/>
<dbReference type="InParanoid" id="B4KQ00"/>
<dbReference type="HOGENOM" id="CLU_006187_9_1_1"/>
<comment type="subcellular location">
    <subcellularLocation>
        <location evidence="2">Cell membrane</location>
        <topology evidence="2">Single-pass type II membrane protein</topology>
    </subcellularLocation>
</comment>
<keyword evidence="6 11" id="KW-0378">Hydrolase</keyword>
<dbReference type="PANTHER" id="PTHR11733:SF241">
    <property type="entry name" value="GH26575P-RELATED"/>
    <property type="match status" value="1"/>
</dbReference>
<feature type="domain" description="Peptidase M13 C-terminal" evidence="9">
    <location>
        <begin position="449"/>
        <end position="623"/>
    </location>
</feature>
<dbReference type="EC" id="3.4.24.-" evidence="11"/>
<dbReference type="SMR" id="B4KQ00"/>
<evidence type="ECO:0000256" key="1">
    <source>
        <dbReference type="ARBA" id="ARBA00001947"/>
    </source>
</evidence>
<evidence type="ECO:0000259" key="10">
    <source>
        <dbReference type="Pfam" id="PF05649"/>
    </source>
</evidence>
<name>B4KQ00_DROMO</name>
<dbReference type="KEGG" id="dmo:Dmoj_GI19748"/>
<keyword evidence="5" id="KW-0479">Metal-binding</keyword>
<comment type="similarity">
    <text evidence="3">Belongs to the peptidase M13 family.</text>
</comment>
<dbReference type="PANTHER" id="PTHR11733">
    <property type="entry name" value="ZINC METALLOPROTEASE FAMILY M13 NEPRILYSIN-RELATED"/>
    <property type="match status" value="1"/>
</dbReference>
<dbReference type="GO" id="GO:0016485">
    <property type="term" value="P:protein processing"/>
    <property type="evidence" value="ECO:0007669"/>
    <property type="project" value="TreeGrafter"/>
</dbReference>
<dbReference type="PROSITE" id="PS51885">
    <property type="entry name" value="NEPRILYSIN"/>
    <property type="match status" value="1"/>
</dbReference>
<evidence type="ECO:0000256" key="7">
    <source>
        <dbReference type="ARBA" id="ARBA00022833"/>
    </source>
</evidence>
<evidence type="ECO:0000256" key="3">
    <source>
        <dbReference type="ARBA" id="ARBA00007357"/>
    </source>
</evidence>
<dbReference type="InterPro" id="IPR008753">
    <property type="entry name" value="Peptidase_M13_N"/>
</dbReference>
<protein>
    <submittedName>
        <fullName evidence="11">Uncharacterized protein</fullName>
        <ecNumber evidence="11">3.4.24.-</ecNumber>
    </submittedName>
</protein>
<keyword evidence="4" id="KW-0645">Protease</keyword>
<evidence type="ECO:0000256" key="4">
    <source>
        <dbReference type="ARBA" id="ARBA00022670"/>
    </source>
</evidence>
<dbReference type="SUPFAM" id="SSF55486">
    <property type="entry name" value="Metalloproteases ('zincins'), catalytic domain"/>
    <property type="match status" value="1"/>
</dbReference>
<evidence type="ECO:0000313" key="11">
    <source>
        <dbReference type="EMBL" id="EDW08102.2"/>
    </source>
</evidence>
<dbReference type="AlphaFoldDB" id="B4KQ00"/>
<dbReference type="Proteomes" id="UP000009192">
    <property type="component" value="Unassembled WGS sequence"/>
</dbReference>
<organism evidence="11 12">
    <name type="scientific">Drosophila mojavensis</name>
    <name type="common">Fruit fly</name>
    <dbReference type="NCBI Taxonomy" id="7230"/>
    <lineage>
        <taxon>Eukaryota</taxon>
        <taxon>Metazoa</taxon>
        <taxon>Ecdysozoa</taxon>
        <taxon>Arthropoda</taxon>
        <taxon>Hexapoda</taxon>
        <taxon>Insecta</taxon>
        <taxon>Pterygota</taxon>
        <taxon>Neoptera</taxon>
        <taxon>Endopterygota</taxon>
        <taxon>Diptera</taxon>
        <taxon>Brachycera</taxon>
        <taxon>Muscomorpha</taxon>
        <taxon>Ephydroidea</taxon>
        <taxon>Drosophilidae</taxon>
        <taxon>Drosophila</taxon>
    </lineage>
</organism>
<keyword evidence="8" id="KW-0482">Metalloprotease</keyword>
<dbReference type="EMBL" id="CH933808">
    <property type="protein sequence ID" value="EDW08102.2"/>
    <property type="molecule type" value="Genomic_DNA"/>
</dbReference>
<sequence length="640" mass="74194">MNCSSNADKAQALDGPNVTFHVQYEKCEVAEMLRTIFGALLCTALTVSQGKADINLATMHSIRSNLDRRVSPCSNFWAFACGNWSSNYVDNFQLAEQRYANAMIAVLTSNRLRDPQRLFKQLQDYFTACVRHPEEQIQLPLELLSGDAFEWTRATARIRKYGLNGVFFDEMADVAYNDSLSYVVQLKMPVADNNHSPLRPETRLLERDLRVLREKYGNEEPMLQLWTLSKLNKEIPQIEWQVYFQELLEREPGQLRVQISDVEYFRKLGELLRQSSNTAVELYLSERLAQFVKEAKPDSTSESCIHHMSAVLPLGMNHIYDRYVYRTRSEDMRQLQQLFDSLRGTFAKYLEHNRLELSYEQLSYLHAKLAGMQLKLGNLPNLTSADYGFYNDHYASANFSAVSFAQNFWQALRLRTRLQHLPVGQPGATLQLKYYYVNDDLVRARNAPYFEHERNTLTVPLVFIQWPFYDHRQHPIFRHSLMGFILGHELSHAFEQEGILFDAAGNEALLGVRIRQKAKFQAALNCAQHSSTASLKERLADLNGLQLAYDTFFGLAHDSQRFEYRPYDFEQEFLAPQIFHLNFAQFFCGRLPTAINHDMDDVRVNEAELNLHQFSIDFSCTRHQSDSIGCEMWRAESHEK</sequence>
<gene>
    <name evidence="11" type="primary">Dmoj\GI19748</name>
    <name evidence="11" type="ORF">Dmoj_GI19748</name>
</gene>
<evidence type="ECO:0000256" key="6">
    <source>
        <dbReference type="ARBA" id="ARBA00022801"/>
    </source>
</evidence>
<reference evidence="11 12" key="1">
    <citation type="journal article" date="2007" name="Nature">
        <title>Evolution of genes and genomes on the Drosophila phylogeny.</title>
        <authorList>
            <consortium name="Drosophila 12 Genomes Consortium"/>
            <person name="Clark A.G."/>
            <person name="Eisen M.B."/>
            <person name="Smith D.R."/>
            <person name="Bergman C.M."/>
            <person name="Oliver B."/>
            <person name="Markow T.A."/>
            <person name="Kaufman T.C."/>
            <person name="Kellis M."/>
            <person name="Gelbart W."/>
            <person name="Iyer V.N."/>
            <person name="Pollard D.A."/>
            <person name="Sackton T.B."/>
            <person name="Larracuente A.M."/>
            <person name="Singh N.D."/>
            <person name="Abad J.P."/>
            <person name="Abt D.N."/>
            <person name="Adryan B."/>
            <person name="Aguade M."/>
            <person name="Akashi H."/>
            <person name="Anderson W.W."/>
            <person name="Aquadro C.F."/>
            <person name="Ardell D.H."/>
            <person name="Arguello R."/>
            <person name="Artieri C.G."/>
            <person name="Barbash D.A."/>
            <person name="Barker D."/>
            <person name="Barsanti P."/>
            <person name="Batterham P."/>
            <person name="Batzoglou S."/>
            <person name="Begun D."/>
            <person name="Bhutkar A."/>
            <person name="Blanco E."/>
            <person name="Bosak S.A."/>
            <person name="Bradley R.K."/>
            <person name="Brand A.D."/>
            <person name="Brent M.R."/>
            <person name="Brooks A.N."/>
            <person name="Brown R.H."/>
            <person name="Butlin R.K."/>
            <person name="Caggese C."/>
            <person name="Calvi B.R."/>
            <person name="Bernardo de Carvalho A."/>
            <person name="Caspi A."/>
            <person name="Castrezana S."/>
            <person name="Celniker S.E."/>
            <person name="Chang J.L."/>
            <person name="Chapple C."/>
            <person name="Chatterji S."/>
            <person name="Chinwalla A."/>
            <person name="Civetta A."/>
            <person name="Clifton S.W."/>
            <person name="Comeron J.M."/>
            <person name="Costello J.C."/>
            <person name="Coyne J.A."/>
            <person name="Daub J."/>
            <person name="David R.G."/>
            <person name="Delcher A.L."/>
            <person name="Delehaunty K."/>
            <person name="Do C.B."/>
            <person name="Ebling H."/>
            <person name="Edwards K."/>
            <person name="Eickbush T."/>
            <person name="Evans J.D."/>
            <person name="Filipski A."/>
            <person name="Findeiss S."/>
            <person name="Freyhult E."/>
            <person name="Fulton L."/>
            <person name="Fulton R."/>
            <person name="Garcia A.C."/>
            <person name="Gardiner A."/>
            <person name="Garfield D.A."/>
            <person name="Garvin B.E."/>
            <person name="Gibson G."/>
            <person name="Gilbert D."/>
            <person name="Gnerre S."/>
            <person name="Godfrey J."/>
            <person name="Good R."/>
            <person name="Gotea V."/>
            <person name="Gravely B."/>
            <person name="Greenberg A.J."/>
            <person name="Griffiths-Jones S."/>
            <person name="Gross S."/>
            <person name="Guigo R."/>
            <person name="Gustafson E.A."/>
            <person name="Haerty W."/>
            <person name="Hahn M.W."/>
            <person name="Halligan D.L."/>
            <person name="Halpern A.L."/>
            <person name="Halter G.M."/>
            <person name="Han M.V."/>
            <person name="Heger A."/>
            <person name="Hillier L."/>
            <person name="Hinrichs A.S."/>
            <person name="Holmes I."/>
            <person name="Hoskins R.A."/>
            <person name="Hubisz M.J."/>
            <person name="Hultmark D."/>
            <person name="Huntley M.A."/>
            <person name="Jaffe D.B."/>
            <person name="Jagadeeshan S."/>
            <person name="Jeck W.R."/>
            <person name="Johnson J."/>
            <person name="Jones C.D."/>
            <person name="Jordan W.C."/>
            <person name="Karpen G.H."/>
            <person name="Kataoka E."/>
            <person name="Keightley P.D."/>
            <person name="Kheradpour P."/>
            <person name="Kirkness E.F."/>
            <person name="Koerich L.B."/>
            <person name="Kristiansen K."/>
            <person name="Kudrna D."/>
            <person name="Kulathinal R.J."/>
            <person name="Kumar S."/>
            <person name="Kwok R."/>
            <person name="Lander E."/>
            <person name="Langley C.H."/>
            <person name="Lapoint R."/>
            <person name="Lazzaro B.P."/>
            <person name="Lee S.J."/>
            <person name="Levesque L."/>
            <person name="Li R."/>
            <person name="Lin C.F."/>
            <person name="Lin M.F."/>
            <person name="Lindblad-Toh K."/>
            <person name="Llopart A."/>
            <person name="Long M."/>
            <person name="Low L."/>
            <person name="Lozovsky E."/>
            <person name="Lu J."/>
            <person name="Luo M."/>
            <person name="Machado C.A."/>
            <person name="Makalowski W."/>
            <person name="Marzo M."/>
            <person name="Matsuda M."/>
            <person name="Matzkin L."/>
            <person name="McAllister B."/>
            <person name="McBride C.S."/>
            <person name="McKernan B."/>
            <person name="McKernan K."/>
            <person name="Mendez-Lago M."/>
            <person name="Minx P."/>
            <person name="Mollenhauer M.U."/>
            <person name="Montooth K."/>
            <person name="Mount S.M."/>
            <person name="Mu X."/>
            <person name="Myers E."/>
            <person name="Negre B."/>
            <person name="Newfeld S."/>
            <person name="Nielsen R."/>
            <person name="Noor M.A."/>
            <person name="O'Grady P."/>
            <person name="Pachter L."/>
            <person name="Papaceit M."/>
            <person name="Parisi M.J."/>
            <person name="Parisi M."/>
            <person name="Parts L."/>
            <person name="Pedersen J.S."/>
            <person name="Pesole G."/>
            <person name="Phillippy A.M."/>
            <person name="Ponting C.P."/>
            <person name="Pop M."/>
            <person name="Porcelli D."/>
            <person name="Powell J.R."/>
            <person name="Prohaska S."/>
            <person name="Pruitt K."/>
            <person name="Puig M."/>
            <person name="Quesneville H."/>
            <person name="Ram K.R."/>
            <person name="Rand D."/>
            <person name="Rasmussen M.D."/>
            <person name="Reed L.K."/>
            <person name="Reenan R."/>
            <person name="Reily A."/>
            <person name="Remington K.A."/>
            <person name="Rieger T.T."/>
            <person name="Ritchie M.G."/>
            <person name="Robin C."/>
            <person name="Rogers Y.H."/>
            <person name="Rohde C."/>
            <person name="Rozas J."/>
            <person name="Rubenfield M.J."/>
            <person name="Ruiz A."/>
            <person name="Russo S."/>
            <person name="Salzberg S.L."/>
            <person name="Sanchez-Gracia A."/>
            <person name="Saranga D.J."/>
            <person name="Sato H."/>
            <person name="Schaeffer S.W."/>
            <person name="Schatz M.C."/>
            <person name="Schlenke T."/>
            <person name="Schwartz R."/>
            <person name="Segarra C."/>
            <person name="Singh R.S."/>
            <person name="Sirot L."/>
            <person name="Sirota M."/>
            <person name="Sisneros N.B."/>
            <person name="Smith C.D."/>
            <person name="Smith T.F."/>
            <person name="Spieth J."/>
            <person name="Stage D.E."/>
            <person name="Stark A."/>
            <person name="Stephan W."/>
            <person name="Strausberg R.L."/>
            <person name="Strempel S."/>
            <person name="Sturgill D."/>
            <person name="Sutton G."/>
            <person name="Sutton G.G."/>
            <person name="Tao W."/>
            <person name="Teichmann S."/>
            <person name="Tobari Y.N."/>
            <person name="Tomimura Y."/>
            <person name="Tsolas J.M."/>
            <person name="Valente V.L."/>
            <person name="Venter E."/>
            <person name="Venter J.C."/>
            <person name="Vicario S."/>
            <person name="Vieira F.G."/>
            <person name="Vilella A.J."/>
            <person name="Villasante A."/>
            <person name="Walenz B."/>
            <person name="Wang J."/>
            <person name="Wasserman M."/>
            <person name="Watts T."/>
            <person name="Wilson D."/>
            <person name="Wilson R.K."/>
            <person name="Wing R.A."/>
            <person name="Wolfner M.F."/>
            <person name="Wong A."/>
            <person name="Wong G.K."/>
            <person name="Wu C.I."/>
            <person name="Wu G."/>
            <person name="Yamamoto D."/>
            <person name="Yang H.P."/>
            <person name="Yang S.P."/>
            <person name="Yorke J.A."/>
            <person name="Yoshida K."/>
            <person name="Zdobnov E."/>
            <person name="Zhang P."/>
            <person name="Zhang Y."/>
            <person name="Zimin A.V."/>
            <person name="Baldwin J."/>
            <person name="Abdouelleil A."/>
            <person name="Abdulkadir J."/>
            <person name="Abebe A."/>
            <person name="Abera B."/>
            <person name="Abreu J."/>
            <person name="Acer S.C."/>
            <person name="Aftuck L."/>
            <person name="Alexander A."/>
            <person name="An P."/>
            <person name="Anderson E."/>
            <person name="Anderson S."/>
            <person name="Arachi H."/>
            <person name="Azer M."/>
            <person name="Bachantsang P."/>
            <person name="Barry A."/>
            <person name="Bayul T."/>
            <person name="Berlin A."/>
            <person name="Bessette D."/>
            <person name="Bloom T."/>
            <person name="Blye J."/>
            <person name="Boguslavskiy L."/>
            <person name="Bonnet C."/>
            <person name="Boukhgalter B."/>
            <person name="Bourzgui I."/>
            <person name="Brown A."/>
            <person name="Cahill P."/>
            <person name="Channer S."/>
            <person name="Cheshatsang Y."/>
            <person name="Chuda L."/>
            <person name="Citroen M."/>
            <person name="Collymore A."/>
            <person name="Cooke P."/>
            <person name="Costello M."/>
            <person name="D'Aco K."/>
            <person name="Daza R."/>
            <person name="De Haan G."/>
            <person name="DeGray S."/>
            <person name="DeMaso C."/>
            <person name="Dhargay N."/>
            <person name="Dooley K."/>
            <person name="Dooley E."/>
            <person name="Doricent M."/>
            <person name="Dorje P."/>
            <person name="Dorjee K."/>
            <person name="Dupes A."/>
            <person name="Elong R."/>
            <person name="Falk J."/>
            <person name="Farina A."/>
            <person name="Faro S."/>
            <person name="Ferguson D."/>
            <person name="Fisher S."/>
            <person name="Foley C.D."/>
            <person name="Franke A."/>
            <person name="Friedrich D."/>
            <person name="Gadbois L."/>
            <person name="Gearin G."/>
            <person name="Gearin C.R."/>
            <person name="Giannoukos G."/>
            <person name="Goode T."/>
            <person name="Graham J."/>
            <person name="Grandbois E."/>
            <person name="Grewal S."/>
            <person name="Gyaltsen K."/>
            <person name="Hafez N."/>
            <person name="Hagos B."/>
            <person name="Hall J."/>
            <person name="Henson C."/>
            <person name="Hollinger A."/>
            <person name="Honan T."/>
            <person name="Huard M.D."/>
            <person name="Hughes L."/>
            <person name="Hurhula B."/>
            <person name="Husby M.E."/>
            <person name="Kamat A."/>
            <person name="Kanga B."/>
            <person name="Kashin S."/>
            <person name="Khazanovich D."/>
            <person name="Kisner P."/>
            <person name="Lance K."/>
            <person name="Lara M."/>
            <person name="Lee W."/>
            <person name="Lennon N."/>
            <person name="Letendre F."/>
            <person name="LeVine R."/>
            <person name="Lipovsky A."/>
            <person name="Liu X."/>
            <person name="Liu J."/>
            <person name="Liu S."/>
            <person name="Lokyitsang T."/>
            <person name="Lokyitsang Y."/>
            <person name="Lubonja R."/>
            <person name="Lui A."/>
            <person name="MacDonald P."/>
            <person name="Magnisalis V."/>
            <person name="Maru K."/>
            <person name="Matthews C."/>
            <person name="McCusker W."/>
            <person name="McDonough S."/>
            <person name="Mehta T."/>
            <person name="Meldrim J."/>
            <person name="Meneus L."/>
            <person name="Mihai O."/>
            <person name="Mihalev A."/>
            <person name="Mihova T."/>
            <person name="Mittelman R."/>
            <person name="Mlenga V."/>
            <person name="Montmayeur A."/>
            <person name="Mulrain L."/>
            <person name="Navidi A."/>
            <person name="Naylor J."/>
            <person name="Negash T."/>
            <person name="Nguyen T."/>
            <person name="Nguyen N."/>
            <person name="Nicol R."/>
            <person name="Norbu C."/>
            <person name="Norbu N."/>
            <person name="Novod N."/>
            <person name="O'Neill B."/>
            <person name="Osman S."/>
            <person name="Markiewicz E."/>
            <person name="Oyono O.L."/>
            <person name="Patti C."/>
            <person name="Phunkhang P."/>
            <person name="Pierre F."/>
            <person name="Priest M."/>
            <person name="Raghuraman S."/>
            <person name="Rege F."/>
            <person name="Reyes R."/>
            <person name="Rise C."/>
            <person name="Rogov P."/>
            <person name="Ross K."/>
            <person name="Ryan E."/>
            <person name="Settipalli S."/>
            <person name="Shea T."/>
            <person name="Sherpa N."/>
            <person name="Shi L."/>
            <person name="Shih D."/>
            <person name="Sparrow T."/>
            <person name="Spaulding J."/>
            <person name="Stalker J."/>
            <person name="Stange-Thomann N."/>
            <person name="Stavropoulos S."/>
            <person name="Stone C."/>
            <person name="Strader C."/>
            <person name="Tesfaye S."/>
            <person name="Thomson T."/>
            <person name="Thoulutsang Y."/>
            <person name="Thoulutsang D."/>
            <person name="Topham K."/>
            <person name="Topping I."/>
            <person name="Tsamla T."/>
            <person name="Vassiliev H."/>
            <person name="Vo A."/>
            <person name="Wangchuk T."/>
            <person name="Wangdi T."/>
            <person name="Weiand M."/>
            <person name="Wilkinson J."/>
            <person name="Wilson A."/>
            <person name="Yadav S."/>
            <person name="Young G."/>
            <person name="Yu Q."/>
            <person name="Zembek L."/>
            <person name="Zhong D."/>
            <person name="Zimmer A."/>
            <person name="Zwirko Z."/>
            <person name="Jaffe D.B."/>
            <person name="Alvarez P."/>
            <person name="Brockman W."/>
            <person name="Butler J."/>
            <person name="Chin C."/>
            <person name="Gnerre S."/>
            <person name="Grabherr M."/>
            <person name="Kleber M."/>
            <person name="Mauceli E."/>
            <person name="MacCallum I."/>
        </authorList>
    </citation>
    <scope>NUCLEOTIDE SEQUENCE [LARGE SCALE GENOMIC DNA]</scope>
    <source>
        <strain evidence="12">Tucson 15081-1352.22</strain>
    </source>
</reference>
<dbReference type="Gene3D" id="3.40.390.10">
    <property type="entry name" value="Collagenase (Catalytic Domain)"/>
    <property type="match status" value="2"/>
</dbReference>
<comment type="cofactor">
    <cofactor evidence="1">
        <name>Zn(2+)</name>
        <dbReference type="ChEBI" id="CHEBI:29105"/>
    </cofactor>
</comment>
<dbReference type="OrthoDB" id="8048565at2759"/>
<dbReference type="InterPro" id="IPR018497">
    <property type="entry name" value="Peptidase_M13_C"/>
</dbReference>
<keyword evidence="12" id="KW-1185">Reference proteome</keyword>
<keyword evidence="7" id="KW-0862">Zinc</keyword>
<dbReference type="GO" id="GO:0046872">
    <property type="term" value="F:metal ion binding"/>
    <property type="evidence" value="ECO:0007669"/>
    <property type="project" value="UniProtKB-KW"/>
</dbReference>
<dbReference type="Pfam" id="PF05649">
    <property type="entry name" value="Peptidase_M13_N"/>
    <property type="match status" value="1"/>
</dbReference>
<evidence type="ECO:0000259" key="9">
    <source>
        <dbReference type="Pfam" id="PF01431"/>
    </source>
</evidence>
<dbReference type="GO" id="GO:0005886">
    <property type="term" value="C:plasma membrane"/>
    <property type="evidence" value="ECO:0007669"/>
    <property type="project" value="UniProtKB-SubCell"/>
</dbReference>
<dbReference type="InterPro" id="IPR000718">
    <property type="entry name" value="Peptidase_M13"/>
</dbReference>
<dbReference type="InterPro" id="IPR024079">
    <property type="entry name" value="MetalloPept_cat_dom_sf"/>
</dbReference>
<evidence type="ECO:0000313" key="12">
    <source>
        <dbReference type="Proteomes" id="UP000009192"/>
    </source>
</evidence>
<evidence type="ECO:0000256" key="8">
    <source>
        <dbReference type="ARBA" id="ARBA00023049"/>
    </source>
</evidence>
<dbReference type="FunCoup" id="B4KQ00">
    <property type="interactions" value="14"/>
</dbReference>
<dbReference type="GO" id="GO:0004222">
    <property type="term" value="F:metalloendopeptidase activity"/>
    <property type="evidence" value="ECO:0007669"/>
    <property type="project" value="InterPro"/>
</dbReference>
<evidence type="ECO:0000256" key="2">
    <source>
        <dbReference type="ARBA" id="ARBA00004401"/>
    </source>
</evidence>
<accession>B4KQ00</accession>
<feature type="domain" description="Peptidase M13 N-terminal" evidence="10">
    <location>
        <begin position="213"/>
        <end position="377"/>
    </location>
</feature>
<dbReference type="Pfam" id="PF01431">
    <property type="entry name" value="Peptidase_M13"/>
    <property type="match status" value="1"/>
</dbReference>
<evidence type="ECO:0000256" key="5">
    <source>
        <dbReference type="ARBA" id="ARBA00022723"/>
    </source>
</evidence>
<dbReference type="PRINTS" id="PR00786">
    <property type="entry name" value="NEPRILYSIN"/>
</dbReference>
<dbReference type="eggNOG" id="KOG3624">
    <property type="taxonomic scope" value="Eukaryota"/>
</dbReference>